<evidence type="ECO:0000313" key="2">
    <source>
        <dbReference type="EMBL" id="KAG7178225.1"/>
    </source>
</evidence>
<dbReference type="EMBL" id="JAHLQT010000655">
    <property type="protein sequence ID" value="KAG7178226.1"/>
    <property type="molecule type" value="Genomic_DNA"/>
</dbReference>
<dbReference type="Pfam" id="PF07841">
    <property type="entry name" value="DM4_12"/>
    <property type="match status" value="1"/>
</dbReference>
<dbReference type="OrthoDB" id="6339724at2759"/>
<keyword evidence="1" id="KW-0732">Signal</keyword>
<protein>
    <submittedName>
        <fullName evidence="2">Putative DM4/DM12 family-like protein 12</fullName>
    </submittedName>
    <submittedName>
        <fullName evidence="3">Putative DM4/DM12 family-like protein 13</fullName>
    </submittedName>
</protein>
<dbReference type="AlphaFoldDB" id="A0A8J5NJS8"/>
<evidence type="ECO:0000313" key="4">
    <source>
        <dbReference type="Proteomes" id="UP000747542"/>
    </source>
</evidence>
<evidence type="ECO:0000313" key="3">
    <source>
        <dbReference type="EMBL" id="KAG7178226.1"/>
    </source>
</evidence>
<comment type="caution">
    <text evidence="3">The sequence shown here is derived from an EMBL/GenBank/DDBJ whole genome shotgun (WGS) entry which is preliminary data.</text>
</comment>
<name>A0A8J5NJS8_HOMAM</name>
<reference evidence="3" key="1">
    <citation type="journal article" date="2021" name="Sci. Adv.">
        <title>The American lobster genome reveals insights on longevity, neural, and immune adaptations.</title>
        <authorList>
            <person name="Polinski J.M."/>
            <person name="Zimin A.V."/>
            <person name="Clark K.F."/>
            <person name="Kohn A.B."/>
            <person name="Sadowski N."/>
            <person name="Timp W."/>
            <person name="Ptitsyn A."/>
            <person name="Khanna P."/>
            <person name="Romanova D.Y."/>
            <person name="Williams P."/>
            <person name="Greenwood S.J."/>
            <person name="Moroz L.L."/>
            <person name="Walt D.R."/>
            <person name="Bodnar A.G."/>
        </authorList>
    </citation>
    <scope>NUCLEOTIDE SEQUENCE</scope>
    <source>
        <strain evidence="3">GMGI-L3</strain>
    </source>
</reference>
<dbReference type="PANTHER" id="PTHR21398:SF6">
    <property type="entry name" value="AGAP007094-PA"/>
    <property type="match status" value="1"/>
</dbReference>
<keyword evidence="4" id="KW-1185">Reference proteome</keyword>
<accession>A0A8J5NJS8</accession>
<dbReference type="Proteomes" id="UP000747542">
    <property type="component" value="Unassembled WGS sequence"/>
</dbReference>
<feature type="signal peptide" evidence="1">
    <location>
        <begin position="1"/>
        <end position="24"/>
    </location>
</feature>
<gene>
    <name evidence="2" type="ORF">Hamer_G022766</name>
    <name evidence="3" type="ORF">Hamer_G022767</name>
</gene>
<organism evidence="3 4">
    <name type="scientific">Homarus americanus</name>
    <name type="common">American lobster</name>
    <dbReference type="NCBI Taxonomy" id="6706"/>
    <lineage>
        <taxon>Eukaryota</taxon>
        <taxon>Metazoa</taxon>
        <taxon>Ecdysozoa</taxon>
        <taxon>Arthropoda</taxon>
        <taxon>Crustacea</taxon>
        <taxon>Multicrustacea</taxon>
        <taxon>Malacostraca</taxon>
        <taxon>Eumalacostraca</taxon>
        <taxon>Eucarida</taxon>
        <taxon>Decapoda</taxon>
        <taxon>Pleocyemata</taxon>
        <taxon>Astacidea</taxon>
        <taxon>Nephropoidea</taxon>
        <taxon>Nephropidae</taxon>
        <taxon>Homarus</taxon>
    </lineage>
</organism>
<dbReference type="InterPro" id="IPR006631">
    <property type="entry name" value="DM4_12"/>
</dbReference>
<feature type="chain" id="PRO_5036433727" evidence="1">
    <location>
        <begin position="25"/>
        <end position="224"/>
    </location>
</feature>
<evidence type="ECO:0000256" key="1">
    <source>
        <dbReference type="SAM" id="SignalP"/>
    </source>
</evidence>
<dbReference type="SMART" id="SM00718">
    <property type="entry name" value="DM4_12"/>
    <property type="match status" value="1"/>
</dbReference>
<dbReference type="PANTHER" id="PTHR21398">
    <property type="entry name" value="AGAP007094-PA"/>
    <property type="match status" value="1"/>
</dbReference>
<dbReference type="EMBL" id="JAHLQT010000655">
    <property type="protein sequence ID" value="KAG7178225.1"/>
    <property type="molecule type" value="Genomic_DNA"/>
</dbReference>
<sequence length="224" mass="24928">MTSFRSCLVTVVLLVMTMVNLSNTLPSTNTTGGYQQGFLYLTPQKRLKMPPSSLLVLTPTLSLPMGRDLPIGYGSSVTISYPFRIAFDDLGMTSEDNTWGLLRTKREAPKRGDLAGGDREVLYKVVEDTLQSVGMDGKACLLRAICEMYDIELQNYGFFGEVFELFLSPSRSPQAARRLQEYTEAEQRGQTEGRCLQYHQACPYSFFTDAPPASQQEQSAVTST</sequence>
<proteinExistence type="predicted"/>